<keyword evidence="5 6" id="KW-0411">Iron-sulfur</keyword>
<reference evidence="7" key="1">
    <citation type="submission" date="2022-09" db="EMBL/GenBank/DDBJ databases">
        <title>Actin cytoskeleton and complex cell architecture in an #Asgard archaeon.</title>
        <authorList>
            <person name="Ponce Toledo R.I."/>
            <person name="Schleper C."/>
            <person name="Rodrigues Oliveira T."/>
            <person name="Wollweber F."/>
            <person name="Xu J."/>
            <person name="Rittmann S."/>
            <person name="Klingl A."/>
            <person name="Pilhofer M."/>
        </authorList>
    </citation>
    <scope>NUCLEOTIDE SEQUENCE</scope>
    <source>
        <strain evidence="7">B-35</strain>
    </source>
</reference>
<evidence type="ECO:0000256" key="3">
    <source>
        <dbReference type="ARBA" id="ARBA00023002"/>
    </source>
</evidence>
<protein>
    <recommendedName>
        <fullName evidence="6">CoB--CoM heterodisulfide reductase iron-sulfur subunit A</fullName>
        <ecNumber evidence="6">1.8.-.-</ecNumber>
    </recommendedName>
</protein>
<comment type="similarity">
    <text evidence="6">Belongs to the HdrA family.</text>
</comment>
<dbReference type="InterPro" id="IPR039650">
    <property type="entry name" value="HdrA-like"/>
</dbReference>
<comment type="function">
    <text evidence="6">Part of a complex that catalyzes the reversible reduction of CoM-S-S-CoB to the thiol-coenzymes H-S-CoM (coenzyme M) and H-S-CoB (coenzyme B).</text>
</comment>
<name>A0ABY6HTS6_9ARCH</name>
<dbReference type="Gene3D" id="3.40.50.720">
    <property type="entry name" value="NAD(P)-binding Rossmann-like Domain"/>
    <property type="match status" value="1"/>
</dbReference>
<dbReference type="EMBL" id="CP104013">
    <property type="protein sequence ID" value="UYP46914.1"/>
    <property type="molecule type" value="Genomic_DNA"/>
</dbReference>
<dbReference type="Pfam" id="PF12831">
    <property type="entry name" value="FAD_oxidored"/>
    <property type="match status" value="1"/>
</dbReference>
<gene>
    <name evidence="7" type="ORF">NEF87_003199</name>
</gene>
<comment type="cofactor">
    <cofactor evidence="6">
        <name>FAD</name>
        <dbReference type="ChEBI" id="CHEBI:57692"/>
    </cofactor>
</comment>
<keyword evidence="6" id="KW-0274">FAD</keyword>
<dbReference type="SUPFAM" id="SSF51905">
    <property type="entry name" value="FAD/NAD(P)-binding domain"/>
    <property type="match status" value="1"/>
</dbReference>
<comment type="cofactor">
    <cofactor evidence="6">
        <name>[4Fe-4S] cluster</name>
        <dbReference type="ChEBI" id="CHEBI:49883"/>
    </cofactor>
</comment>
<keyword evidence="4 6" id="KW-0408">Iron</keyword>
<keyword evidence="1 6" id="KW-0004">4Fe-4S</keyword>
<keyword evidence="2 6" id="KW-0479">Metal-binding</keyword>
<evidence type="ECO:0000256" key="1">
    <source>
        <dbReference type="ARBA" id="ARBA00022485"/>
    </source>
</evidence>
<dbReference type="Proteomes" id="UP001208689">
    <property type="component" value="Chromosome"/>
</dbReference>
<evidence type="ECO:0000256" key="4">
    <source>
        <dbReference type="ARBA" id="ARBA00023004"/>
    </source>
</evidence>
<evidence type="ECO:0000256" key="5">
    <source>
        <dbReference type="ARBA" id="ARBA00023014"/>
    </source>
</evidence>
<proteinExistence type="inferred from homology"/>
<comment type="subunit">
    <text evidence="6">The ferredoxin:CoB-CoM heterodisulfide reductase is composed of three subunits; HdrA, HdrB and HdrC.</text>
</comment>
<dbReference type="InterPro" id="IPR036188">
    <property type="entry name" value="FAD/NAD-bd_sf"/>
</dbReference>
<dbReference type="PANTHER" id="PTHR43498">
    <property type="entry name" value="FERREDOXIN:COB-COM HETERODISULFIDE REDUCTASE SUBUNIT A"/>
    <property type="match status" value="1"/>
</dbReference>
<dbReference type="GO" id="GO:0016491">
    <property type="term" value="F:oxidoreductase activity"/>
    <property type="evidence" value="ECO:0007669"/>
    <property type="project" value="UniProtKB-KW"/>
</dbReference>
<keyword evidence="6" id="KW-0285">Flavoprotein</keyword>
<keyword evidence="3 6" id="KW-0560">Oxidoreductase</keyword>
<evidence type="ECO:0000256" key="2">
    <source>
        <dbReference type="ARBA" id="ARBA00022723"/>
    </source>
</evidence>
<dbReference type="PANTHER" id="PTHR43498:SF1">
    <property type="entry name" value="COB--COM HETERODISULFIDE REDUCTASE IRON-SULFUR SUBUNIT A"/>
    <property type="match status" value="1"/>
</dbReference>
<evidence type="ECO:0000313" key="7">
    <source>
        <dbReference type="EMBL" id="UYP46914.1"/>
    </source>
</evidence>
<dbReference type="EC" id="1.8.-.-" evidence="6"/>
<organism evidence="7 8">
    <name type="scientific">Candidatus Lokiarchaeum ossiferum</name>
    <dbReference type="NCBI Taxonomy" id="2951803"/>
    <lineage>
        <taxon>Archaea</taxon>
        <taxon>Promethearchaeati</taxon>
        <taxon>Promethearchaeota</taxon>
        <taxon>Promethearchaeia</taxon>
        <taxon>Promethearchaeales</taxon>
        <taxon>Promethearchaeaceae</taxon>
        <taxon>Candidatus Lokiarchaeum</taxon>
    </lineage>
</organism>
<sequence>MMADEYLSMCTTGGADFIKKNVDDFHLNRIVVAACTPKTHEPVFRAVLDEIGIDTAFLEFINLREHCSFVHRKTKDAAMEKAKDLISAGVSRAHKLENIPELIVPITDSVLVIGGGVAGLQSALDLGNQGIRVCLVEEKPTIGGKMAMLDRTFPTDDCSI</sequence>
<comment type="pathway">
    <text evidence="6">Cofactor metabolism; coenzyme M-coenzyme B heterodisulfide reduction; coenzyme B and coenzyme M from coenzyme M-coenzyme B heterodisulfide: step 1/1.</text>
</comment>
<keyword evidence="8" id="KW-1185">Reference proteome</keyword>
<evidence type="ECO:0000256" key="6">
    <source>
        <dbReference type="RuleBase" id="RU366072"/>
    </source>
</evidence>
<accession>A0ABY6HTS6</accession>
<evidence type="ECO:0000313" key="8">
    <source>
        <dbReference type="Proteomes" id="UP001208689"/>
    </source>
</evidence>